<accession>A0A5C5VBW9</accession>
<evidence type="ECO:0000256" key="1">
    <source>
        <dbReference type="SAM" id="SignalP"/>
    </source>
</evidence>
<dbReference type="Gene3D" id="3.10.450.50">
    <property type="match status" value="1"/>
</dbReference>
<feature type="domain" description="DUF4440" evidence="2">
    <location>
        <begin position="31"/>
        <end position="139"/>
    </location>
</feature>
<evidence type="ECO:0000259" key="2">
    <source>
        <dbReference type="Pfam" id="PF14534"/>
    </source>
</evidence>
<dbReference type="NCBIfam" id="TIGR02246">
    <property type="entry name" value="SgcJ/EcaC family oxidoreductase"/>
    <property type="match status" value="1"/>
</dbReference>
<dbReference type="Proteomes" id="UP000316714">
    <property type="component" value="Unassembled WGS sequence"/>
</dbReference>
<dbReference type="EMBL" id="SIHJ01000001">
    <property type="protein sequence ID" value="TWT35125.1"/>
    <property type="molecule type" value="Genomic_DNA"/>
</dbReference>
<proteinExistence type="predicted"/>
<dbReference type="Pfam" id="PF14534">
    <property type="entry name" value="DUF4440"/>
    <property type="match status" value="1"/>
</dbReference>
<keyword evidence="4" id="KW-1185">Reference proteome</keyword>
<evidence type="ECO:0000313" key="3">
    <source>
        <dbReference type="EMBL" id="TWT35125.1"/>
    </source>
</evidence>
<protein>
    <submittedName>
        <fullName evidence="3">SnoaL-like domain protein</fullName>
    </submittedName>
</protein>
<feature type="signal peptide" evidence="1">
    <location>
        <begin position="1"/>
        <end position="23"/>
    </location>
</feature>
<name>A0A5C5VBW9_9BACT</name>
<evidence type="ECO:0000313" key="4">
    <source>
        <dbReference type="Proteomes" id="UP000316714"/>
    </source>
</evidence>
<dbReference type="RefSeq" id="WP_146561053.1">
    <property type="nucleotide sequence ID" value="NZ_SIHJ01000001.1"/>
</dbReference>
<gene>
    <name evidence="3" type="ORF">KOR34_00120</name>
</gene>
<dbReference type="OrthoDB" id="263788at2"/>
<reference evidence="3 4" key="1">
    <citation type="submission" date="2019-02" db="EMBL/GenBank/DDBJ databases">
        <title>Deep-cultivation of Planctomycetes and their phenomic and genomic characterization uncovers novel biology.</title>
        <authorList>
            <person name="Wiegand S."/>
            <person name="Jogler M."/>
            <person name="Boedeker C."/>
            <person name="Pinto D."/>
            <person name="Vollmers J."/>
            <person name="Rivas-Marin E."/>
            <person name="Kohn T."/>
            <person name="Peeters S.H."/>
            <person name="Heuer A."/>
            <person name="Rast P."/>
            <person name="Oberbeckmann S."/>
            <person name="Bunk B."/>
            <person name="Jeske O."/>
            <person name="Meyerdierks A."/>
            <person name="Storesund J.E."/>
            <person name="Kallscheuer N."/>
            <person name="Luecker S."/>
            <person name="Lage O.M."/>
            <person name="Pohl T."/>
            <person name="Merkel B.J."/>
            <person name="Hornburger P."/>
            <person name="Mueller R.-W."/>
            <person name="Bruemmer F."/>
            <person name="Labrenz M."/>
            <person name="Spormann A.M."/>
            <person name="Op Den Camp H."/>
            <person name="Overmann J."/>
            <person name="Amann R."/>
            <person name="Jetten M.S.M."/>
            <person name="Mascher T."/>
            <person name="Medema M.H."/>
            <person name="Devos D.P."/>
            <person name="Kaster A.-K."/>
            <person name="Ovreas L."/>
            <person name="Rohde M."/>
            <person name="Galperin M.Y."/>
            <person name="Jogler C."/>
        </authorList>
    </citation>
    <scope>NUCLEOTIDE SEQUENCE [LARGE SCALE GENOMIC DNA]</scope>
    <source>
        <strain evidence="3 4">KOR34</strain>
    </source>
</reference>
<dbReference type="SUPFAM" id="SSF54427">
    <property type="entry name" value="NTF2-like"/>
    <property type="match status" value="1"/>
</dbReference>
<dbReference type="InterPro" id="IPR011944">
    <property type="entry name" value="Steroid_delta5-4_isomerase"/>
</dbReference>
<dbReference type="AlphaFoldDB" id="A0A5C5VBW9"/>
<keyword evidence="1" id="KW-0732">Signal</keyword>
<comment type="caution">
    <text evidence="3">The sequence shown here is derived from an EMBL/GenBank/DDBJ whole genome shotgun (WGS) entry which is preliminary data.</text>
</comment>
<dbReference type="InterPro" id="IPR027843">
    <property type="entry name" value="DUF4440"/>
</dbReference>
<feature type="chain" id="PRO_5022959173" evidence="1">
    <location>
        <begin position="24"/>
        <end position="304"/>
    </location>
</feature>
<organism evidence="3 4">
    <name type="scientific">Posidoniimonas corsicana</name>
    <dbReference type="NCBI Taxonomy" id="1938618"/>
    <lineage>
        <taxon>Bacteria</taxon>
        <taxon>Pseudomonadati</taxon>
        <taxon>Planctomycetota</taxon>
        <taxon>Planctomycetia</taxon>
        <taxon>Pirellulales</taxon>
        <taxon>Lacipirellulaceae</taxon>
        <taxon>Posidoniimonas</taxon>
    </lineage>
</organism>
<sequence precursor="true">MKVSLFMAVALLATGMAATTVAAADDESAAIQARLTGYLEAFNDGDAGAVSGFWAEDAVSVNEETGERTIGRDALLEDFKTFFSDSPGARITGDVNHIRLVRPEVAIVEGQVTLFLPDVEPTPSAYTAVMVKESGKWVLESSSERPLPTPASPTAALEDLGWLVGEWSEESDSVSVSTTFRWSPSNAFLIRSYNAEYADGEVFEGTQVIGWNPREKRFQTWNFNSDGSFGEGVVSRSGDEWLLKTTQVESDGVLSASTLVVKRVDDDTLTVQKIGQSEDGIMLPASDPITLRRAADANAEGAEQ</sequence>
<dbReference type="InterPro" id="IPR032710">
    <property type="entry name" value="NTF2-like_dom_sf"/>
</dbReference>